<dbReference type="EMBL" id="JANIEX010002122">
    <property type="protein sequence ID" value="KAJ3551975.1"/>
    <property type="molecule type" value="Genomic_DNA"/>
</dbReference>
<evidence type="ECO:0000313" key="3">
    <source>
        <dbReference type="Proteomes" id="UP001213000"/>
    </source>
</evidence>
<dbReference type="Proteomes" id="UP001213000">
    <property type="component" value="Unassembled WGS sequence"/>
</dbReference>
<protein>
    <submittedName>
        <fullName evidence="2">Uncharacterized protein</fullName>
    </submittedName>
</protein>
<feature type="region of interest" description="Disordered" evidence="1">
    <location>
        <begin position="23"/>
        <end position="55"/>
    </location>
</feature>
<proteinExistence type="predicted"/>
<evidence type="ECO:0000313" key="2">
    <source>
        <dbReference type="EMBL" id="KAJ3551975.1"/>
    </source>
</evidence>
<accession>A0AAD5VDI4</accession>
<sequence length="107" mass="11691">MRIPVPSTPSTHLIKQEIIDVAQEGPKAARPQETDKDVDMNVGDRTNDKAETEQPDLALADLLQAFQSFFRNSTASKSIGSMEAQISATGKVQNTDYTSRFAMSDTS</sequence>
<evidence type="ECO:0000256" key="1">
    <source>
        <dbReference type="SAM" id="MobiDB-lite"/>
    </source>
</evidence>
<comment type="caution">
    <text evidence="2">The sequence shown here is derived from an EMBL/GenBank/DDBJ whole genome shotgun (WGS) entry which is preliminary data.</text>
</comment>
<name>A0AAD5VDI4_9AGAR</name>
<feature type="compositionally biased region" description="Basic and acidic residues" evidence="1">
    <location>
        <begin position="30"/>
        <end position="39"/>
    </location>
</feature>
<organism evidence="2 3">
    <name type="scientific">Leucocoprinus birnbaumii</name>
    <dbReference type="NCBI Taxonomy" id="56174"/>
    <lineage>
        <taxon>Eukaryota</taxon>
        <taxon>Fungi</taxon>
        <taxon>Dikarya</taxon>
        <taxon>Basidiomycota</taxon>
        <taxon>Agaricomycotina</taxon>
        <taxon>Agaricomycetes</taxon>
        <taxon>Agaricomycetidae</taxon>
        <taxon>Agaricales</taxon>
        <taxon>Agaricineae</taxon>
        <taxon>Agaricaceae</taxon>
        <taxon>Leucocoprinus</taxon>
    </lineage>
</organism>
<keyword evidence="3" id="KW-1185">Reference proteome</keyword>
<dbReference type="AlphaFoldDB" id="A0AAD5VDI4"/>
<gene>
    <name evidence="2" type="ORF">NP233_g12979</name>
</gene>
<reference evidence="2" key="1">
    <citation type="submission" date="2022-07" db="EMBL/GenBank/DDBJ databases">
        <title>Genome Sequence of Leucocoprinus birnbaumii.</title>
        <authorList>
            <person name="Buettner E."/>
        </authorList>
    </citation>
    <scope>NUCLEOTIDE SEQUENCE</scope>
    <source>
        <strain evidence="2">VT141</strain>
    </source>
</reference>